<dbReference type="InterPro" id="IPR002347">
    <property type="entry name" value="SDR_fam"/>
</dbReference>
<dbReference type="SUPFAM" id="SSF51735">
    <property type="entry name" value="NAD(P)-binding Rossmann-fold domains"/>
    <property type="match status" value="1"/>
</dbReference>
<dbReference type="Gene3D" id="3.40.50.720">
    <property type="entry name" value="NAD(P)-binding Rossmann-like Domain"/>
    <property type="match status" value="1"/>
</dbReference>
<dbReference type="EMBL" id="AMRA01000064">
    <property type="protein sequence ID" value="EKF23571.1"/>
    <property type="molecule type" value="Genomic_DNA"/>
</dbReference>
<sequence length="296" mass="31652">MVDRPDRDGLPADPVADPVAVVTWASRGAGRGIAHALGSHGATVYVTGRTRRGAGGSSIEETADLVTAAGGTGIAVAVDHRDDEQTRRLFERVAREQGRLDILVNNAAAIRDEMMSRAPFWEQPLDVIDIVDVGLRSSYVATACAAPLLFARGRGLVAFTSSPGAAHYMFGPAYGVHKAGTDKMAADMAVDFADFGVATVSIWMGVLLTERFREVLAAAPEAVADLLDNTETPEFTGHLIWALYHDPDLMARSGRTVIGAELGAEYGITDDGERRPASYRDLHGIGPLPQYPRILR</sequence>
<dbReference type="PRINTS" id="PR00081">
    <property type="entry name" value="GDHRDH"/>
</dbReference>
<keyword evidence="2" id="KW-1185">Reference proteome</keyword>
<accession>K5BFY6</accession>
<comment type="caution">
    <text evidence="1">The sequence shown here is derived from an EMBL/GenBank/DDBJ whole genome shotgun (WGS) entry which is preliminary data.</text>
</comment>
<evidence type="ECO:0000313" key="1">
    <source>
        <dbReference type="EMBL" id="EKF23571.1"/>
    </source>
</evidence>
<dbReference type="PATRIC" id="fig|1122247.3.peg.2358"/>
<dbReference type="eggNOG" id="COG1028">
    <property type="taxonomic scope" value="Bacteria"/>
</dbReference>
<evidence type="ECO:0000313" key="2">
    <source>
        <dbReference type="Proteomes" id="UP000006265"/>
    </source>
</evidence>
<dbReference type="AlphaFoldDB" id="K5BFY6"/>
<dbReference type="PANTHER" id="PTHR44147">
    <property type="entry name" value="DEHYDROGENASE/REDUCTASE SDR FAMILY MEMBER 1"/>
    <property type="match status" value="1"/>
</dbReference>
<dbReference type="PANTHER" id="PTHR44147:SF2">
    <property type="entry name" value="DEHYDROGENASE_REDUCTASE SDR FAMILY MEMBER 1"/>
    <property type="match status" value="1"/>
</dbReference>
<dbReference type="STRING" id="1122247.GCA_000379865_04596"/>
<dbReference type="Proteomes" id="UP000006265">
    <property type="component" value="Unassembled WGS sequence"/>
</dbReference>
<proteinExistence type="predicted"/>
<name>K5BFY6_MYCHD</name>
<reference evidence="1 2" key="1">
    <citation type="journal article" date="2012" name="J. Bacteriol.">
        <title>Genome sequence of Mycobacterium hassiacum DSM 44199, a rare source of heat-stable mycobacterial proteins.</title>
        <authorList>
            <person name="Tiago I."/>
            <person name="Maranha A."/>
            <person name="Mendes V."/>
            <person name="Alarico S."/>
            <person name="Moynihan P.J."/>
            <person name="Clarke A.J."/>
            <person name="Macedo-Ribeiro S."/>
            <person name="Pereira P.J."/>
            <person name="Empadinhas N."/>
        </authorList>
    </citation>
    <scope>NUCLEOTIDE SEQUENCE [LARGE SCALE GENOMIC DNA]</scope>
    <source>
        <strain evidence="2">DSM 44199 / CIP 105218 / JCM 12690 / 3849</strain>
    </source>
</reference>
<dbReference type="Pfam" id="PF00106">
    <property type="entry name" value="adh_short"/>
    <property type="match status" value="1"/>
</dbReference>
<dbReference type="InterPro" id="IPR036291">
    <property type="entry name" value="NAD(P)-bd_dom_sf"/>
</dbReference>
<gene>
    <name evidence="1" type="ORF">C731_2457</name>
</gene>
<dbReference type="OrthoDB" id="63584at2"/>
<organism evidence="1 2">
    <name type="scientific">Mycolicibacterium hassiacum (strain DSM 44199 / CIP 105218 / JCM 12690 / 3849)</name>
    <name type="common">Mycobacterium hassiacum</name>
    <dbReference type="NCBI Taxonomy" id="1122247"/>
    <lineage>
        <taxon>Bacteria</taxon>
        <taxon>Bacillati</taxon>
        <taxon>Actinomycetota</taxon>
        <taxon>Actinomycetes</taxon>
        <taxon>Mycobacteriales</taxon>
        <taxon>Mycobacteriaceae</taxon>
        <taxon>Mycolicibacterium</taxon>
    </lineage>
</organism>
<protein>
    <submittedName>
        <fullName evidence="1">Short chain dehydrogenase</fullName>
    </submittedName>
</protein>
<dbReference type="RefSeq" id="WP_005627878.1">
    <property type="nucleotide sequence ID" value="NZ_AMRA01000064.1"/>
</dbReference>